<dbReference type="Pfam" id="PF25549">
    <property type="entry name" value="DUF7927"/>
    <property type="match status" value="3"/>
</dbReference>
<dbReference type="Gene3D" id="2.60.40.10">
    <property type="entry name" value="Immunoglobulins"/>
    <property type="match status" value="12"/>
</dbReference>
<dbReference type="PROSITE" id="PS51123">
    <property type="entry name" value="OMPA_2"/>
    <property type="match status" value="1"/>
</dbReference>
<keyword evidence="8" id="KW-1185">Reference proteome</keyword>
<feature type="chain" id="PRO_5047058773" evidence="5">
    <location>
        <begin position="25"/>
        <end position="2960"/>
    </location>
</feature>
<dbReference type="PANTHER" id="PTHR34819:SF3">
    <property type="entry name" value="CELL SURFACE PROTEIN"/>
    <property type="match status" value="1"/>
</dbReference>
<protein>
    <submittedName>
        <fullName evidence="7">Isopeptide-forming domain-containing fimbrial protein</fullName>
    </submittedName>
</protein>
<sequence length="2960" mass="295692">MKVLSVLLSALGLLGLSGGIPALAQTSVTNTATVAPPASVVDPIPDNDSDDAVITVTAPLPDFGSCDSTMYLTQGDPTALFRIDTSSNPFTYPSLGSASVTYNGSAYNPADNYIYASTWSGSAHVLLRIGSDGSEENLGDIVGGGINTSSNGLNTGEIGPDGFYYVKRSENTNQAWRVDLTTRQSALITLSQAVWLSDWAWHNGLLYGHSHETGLLYAVNPGTGVVTTVGNTGIANIPFGAMFGASNGVFGSLNTGGFYQFDLTTGTPTLISNSPATTGANDGAKCATTPMTFPADLAIEKDDGSDTYVPGEDVTYTIVVSNLGPFGAGGATVDDPLPTGITTASWTCGNATGGGACGVASGSGAIADVPVNLPAGATVTFSLTLAVPADFTGDLVNTATVTAPAGSPDPVPGNNTDTDTDTVAPAVVTVEKTANPAPGQLLTVGQTITYTLTTTIAGGPTSDVVTLADTLGAGLSFGSVTDAGSFTCSGALQCTLPAGTAPGTYALSYTAVVEAGAGATVSNAVTPSGGDGPTCGTCTVQHAVQPNFGTCSATMYLAQNQPTGLFQFDTSSNPFIVDPVGPTSAITYNAIAVNPVDNYIYGLRGPAPGTLVRVGSDGSVLDVGTITGFPINSVIGEFGPDGTYYTGNGTTLYRIDITTMTATAVPLSQTINGQDLAWHDGQLYIAAPDAGLLYAIDPANGNVTPIGSTTVAGAFGGMFGATNGVFGSNNNGGFYRFDLTTGQATLISDLPGSGSNDGAKCATTPLEFPADLAITKTDGSDTYVPGEDVTYTIVVSNLGPFGAAGATVNDPLPSGIADAGWTCGNATGGGSCGVANGTGAIVDAPVNLPAGGSVTFSLTLSVPDGFTGDLVNTATVTAPDGSPDPTPGNNTATDTDTREFPVISTAKTADPAAGAQVQAGQTITYTLTVTVAEAPTSEPFVLTDTLDAGLSFGAVTDPGAFACTGTLECTLPTDTPAGTYAVTYTATVDADATGTIGNSVTGTGGGDVDPECVPCRIEHEVAPPTVAVAKTSVPGTGAEVQPGDTLTYTLTTTVATAATTAPLVLTDTLSAGLTFGAVTDPGAYVCTGALQCTLPAGTVPGTYALTYTATVDADATGTVGNSVAATGGGGDPPVCDPCTTEHGVEPTEIAVAKTVDPANGSQVVPGQTLTYTLTATVSTSATTDPLVLTDTLGLGLSFGAVTNAGAFSCTGTLECTLPAGTLPGSYALTYTATVDADASGTVGNSVAATGGGGDPPVCDPCTTEHGVEPPTINIVKSADPADGSQVVPGQTLTYTLTATVATAFTTEPLVLTDTLGPGLTFGAVTDAGAFSCTGTLECTLPTGTLPGAYAVTYTATVDADASGTVGNSVAASGGGDDPPVCDPCTTEHEVAPATIGVAKSADPVDGSQVVPGQTLTYTLTATVATAFTTEPLVLTDTLGPGLTFGAVTDAGAFSCTGTLECTLPTGAAPGSYALTYTATVEADATGTVGNSVVASGGGGDDPVCSPCETEHEIEPPTIGVAKTADPADGTQVQPGDTLTYTLTATVATSATTEPLVLTDTLGTGLSFGAVTDTGAFSCTGTLVCTLPAGTLPGTYALTYTATVDADATGTVGNSVVASGGGGDDPVCSPCETGHEVEPPTIGVVKSADPGTDAEVRPGDTLTYTLTATIATSATTAPLVLTDTLGTGLSFGAVTDAGAFSCTGTLQCTLPTGTLPGAYAVTYTATVDADATGTVGNSVVAGGGGGDEPECVPCTTEHEIEPPTIGVTKTAAPGEDVEVRPGDTLTYTLTATVATSATTEPLVLTDTLGAGLSFAAVTDAGAFACTGELVCTLPAGTLPGTYALTYTATVDADATGTVGNSVVAGGGGGDDPECVPCTTEHEIEPPTIGVAKTAAPGEDVEVRPGDTLTYTLTATIATSATTEPLVLTDTLGTGLTFGAVTDAGAFACTGELVCTLPAGTLPGTYAVTYTATVDADATGTVGNSVVASGGGGEDPECVPCETGHEIELPTITTAKTADPGENAQVRPGDTLTYTLTTTVATSATTEPFVLTDTLGEGLSFGAVTDADAFACTGELVCTLPAGTLPGTYAVTYTATVDTDAAGTVGNSVVASGGGDEDPGCDPCTTEHEIELPVITTVKSSDPPSGAEVRAGDVITYTLAVTVENSATTEPLLLGDTLGAGQTLLAGSIETPAGGSCEARADGLDCTLAAGTLPGSHAFVYRTQVDPDAVGEIGNTVVPSGGGGGNPPICANCETAHPLAEPLVSVAKTSTPGDGAEVSVGDTIDYTLTVTIENAAITTPVRLTDTPGAGLTVGDLPAGCSGGNGGIVCTVAAGTVPGTYTFSYPATVNPSAVGEVNNAVVSEYGGSNDPICEPCGTSHRVLDEAELRIVKTVGVRSARIGDIVRYTLTVENVGVVNVTDGIVVDTPPAGFSYVEGSMTVDDGDDAFTLSPGRHPLEIGGLDIAVGEQATIVYMLRIGAGVRQGTQVNEAVARNPDGDPISNVATAQVTIDADPLLDDSLIFGTVFDDRDGDGWQDNAELTGVRVQGGFAPGAYLAASTTLARGEVSEPVADASAPLLHGIAIGTIAARQSEADPAEAHQVVIRQRLAEEAFTGAAFTDDFVLTSDQGVTLRMDAEGRTTIERSGDAAKGLNGAMPTVERRIAQGEGGVVVDYVIGNAGIDERGIPGVRIASVEGLLIETDQFGRYHLADVPGGERGYRNFILKVDPSTLPPGTAFTTDNPRVRRITPGIPVRFDFGVQLPVTVIPGGTDTVELTLGEVIFAPGSAEVRPEYVPAIARMAEQIDAHRGGEVVITADGDSEALAFDRATAVRDLLVAQVAPEHAQGLVVNVRTEVDALVAAATEGGALLGTVLFDTDRSEIRPEFAPLLDRVAARLEGMGGGAIAVVGHTDVRGSHAYNTALGMRRARAVYEALAERLSPELRARVRVESSNDPTAPVGPERK</sequence>
<evidence type="ECO:0000313" key="8">
    <source>
        <dbReference type="Proteomes" id="UP001430796"/>
    </source>
</evidence>
<keyword evidence="5" id="KW-0732">Signal</keyword>
<dbReference type="Pfam" id="PF01345">
    <property type="entry name" value="DUF11"/>
    <property type="match status" value="10"/>
</dbReference>
<dbReference type="CDD" id="cd07185">
    <property type="entry name" value="OmpA_C-like"/>
    <property type="match status" value="1"/>
</dbReference>
<dbReference type="SUPFAM" id="SSF63829">
    <property type="entry name" value="Calcium-dependent phosphotriesterase"/>
    <property type="match status" value="1"/>
</dbReference>
<dbReference type="InterPro" id="IPR054215">
    <property type="entry name" value="DUF6923"/>
</dbReference>
<dbReference type="NCBIfam" id="TIGR01451">
    <property type="entry name" value="B_ant_repeat"/>
    <property type="match status" value="4"/>
</dbReference>
<dbReference type="PRINTS" id="PR01021">
    <property type="entry name" value="OMPADOMAIN"/>
</dbReference>
<dbReference type="PANTHER" id="PTHR34819">
    <property type="entry name" value="LARGE CYSTEINE-RICH PERIPLASMIC PROTEIN OMCB"/>
    <property type="match status" value="1"/>
</dbReference>
<dbReference type="InterPro" id="IPR001434">
    <property type="entry name" value="OmcB-like_DUF11"/>
</dbReference>
<gene>
    <name evidence="7" type="ORF">L3V18_07490</name>
</gene>
<evidence type="ECO:0000256" key="4">
    <source>
        <dbReference type="SAM" id="MobiDB-lite"/>
    </source>
</evidence>
<evidence type="ECO:0000259" key="6">
    <source>
        <dbReference type="PROSITE" id="PS51123"/>
    </source>
</evidence>
<reference evidence="8" key="1">
    <citation type="submission" date="2022-01" db="EMBL/GenBank/DDBJ databases">
        <title>Lysobacter chinensis sp. nov., a bacterium isolated from cow dung compost.</title>
        <authorList>
            <person name="Zhou L.Y."/>
        </authorList>
    </citation>
    <scope>NUCLEOTIDE SEQUENCE [LARGE SCALE GENOMIC DNA]</scope>
    <source>
        <strain evidence="8">TLK-CK17</strain>
    </source>
</reference>
<reference evidence="7 8" key="2">
    <citation type="submission" date="2022-01" db="EMBL/GenBank/DDBJ databases">
        <title>Lysobacter chinensis sp. nov., a bacterium isolated from cow dung compost.</title>
        <authorList>
            <person name="Liu Y."/>
        </authorList>
    </citation>
    <scope>NUCLEOTIDE SEQUENCE [LARGE SCALE GENOMIC DNA]</scope>
    <source>
        <strain evidence="7 8">TLK-CK17</strain>
    </source>
</reference>
<evidence type="ECO:0000256" key="5">
    <source>
        <dbReference type="SAM" id="SignalP"/>
    </source>
</evidence>
<name>A0ABS9HRR4_9GAMM</name>
<proteinExistence type="predicted"/>
<feature type="region of interest" description="Disordered" evidence="4">
    <location>
        <begin position="876"/>
        <end position="896"/>
    </location>
</feature>
<accession>A0ABS9HRR4</accession>
<organism evidence="7 8">
    <name type="scientific">Marilutibacter chinensis</name>
    <dbReference type="NCBI Taxonomy" id="2912247"/>
    <lineage>
        <taxon>Bacteria</taxon>
        <taxon>Pseudomonadati</taxon>
        <taxon>Pseudomonadota</taxon>
        <taxon>Gammaproteobacteria</taxon>
        <taxon>Lysobacterales</taxon>
        <taxon>Lysobacteraceae</taxon>
        <taxon>Marilutibacter</taxon>
    </lineage>
</organism>
<feature type="signal peptide" evidence="5">
    <location>
        <begin position="1"/>
        <end position="24"/>
    </location>
</feature>
<evidence type="ECO:0000256" key="1">
    <source>
        <dbReference type="ARBA" id="ARBA00004370"/>
    </source>
</evidence>
<dbReference type="Gene3D" id="2.60.40.740">
    <property type="match status" value="1"/>
</dbReference>
<dbReference type="Proteomes" id="UP001430796">
    <property type="component" value="Unassembled WGS sequence"/>
</dbReference>
<dbReference type="InterPro" id="IPR047589">
    <property type="entry name" value="DUF11_rpt"/>
</dbReference>
<dbReference type="Pfam" id="PF00691">
    <property type="entry name" value="OmpA"/>
    <property type="match status" value="1"/>
</dbReference>
<dbReference type="NCBIfam" id="TIGR04226">
    <property type="entry name" value="RrgB_K2N_iso_D2"/>
    <property type="match status" value="1"/>
</dbReference>
<dbReference type="EMBL" id="JAKJPO010000003">
    <property type="protein sequence ID" value="MCF7221631.1"/>
    <property type="molecule type" value="Genomic_DNA"/>
</dbReference>
<evidence type="ECO:0000313" key="7">
    <source>
        <dbReference type="EMBL" id="MCF7221631.1"/>
    </source>
</evidence>
<dbReference type="SUPFAM" id="SSF103088">
    <property type="entry name" value="OmpA-like"/>
    <property type="match status" value="2"/>
</dbReference>
<dbReference type="InterPro" id="IPR051172">
    <property type="entry name" value="Chlamydia_OmcB"/>
</dbReference>
<dbReference type="InterPro" id="IPR013783">
    <property type="entry name" value="Ig-like_fold"/>
</dbReference>
<dbReference type="InterPro" id="IPR006665">
    <property type="entry name" value="OmpA-like"/>
</dbReference>
<dbReference type="InterPro" id="IPR036737">
    <property type="entry name" value="OmpA-like_sf"/>
</dbReference>
<dbReference type="Gene3D" id="3.30.1330.60">
    <property type="entry name" value="OmpA-like domain"/>
    <property type="match status" value="1"/>
</dbReference>
<dbReference type="SUPFAM" id="SSF75011">
    <property type="entry name" value="3-carboxy-cis,cis-mucoante lactonizing enzyme"/>
    <property type="match status" value="1"/>
</dbReference>
<evidence type="ECO:0000256" key="3">
    <source>
        <dbReference type="PROSITE-ProRule" id="PRU00473"/>
    </source>
</evidence>
<dbReference type="InterPro" id="IPR026466">
    <property type="entry name" value="Fim_isopep_form_D2_dom"/>
</dbReference>
<dbReference type="Pfam" id="PF21959">
    <property type="entry name" value="DUF6923"/>
    <property type="match status" value="2"/>
</dbReference>
<keyword evidence="2 3" id="KW-0472">Membrane</keyword>
<comment type="caution">
    <text evidence="7">The sequence shown here is derived from an EMBL/GenBank/DDBJ whole genome shotgun (WGS) entry which is preliminary data.</text>
</comment>
<dbReference type="InterPro" id="IPR057687">
    <property type="entry name" value="DUF7927"/>
</dbReference>
<comment type="subcellular location">
    <subcellularLocation>
        <location evidence="1">Membrane</location>
    </subcellularLocation>
</comment>
<feature type="domain" description="OmpA-like" evidence="6">
    <location>
        <begin position="2858"/>
        <end position="2960"/>
    </location>
</feature>
<dbReference type="InterPro" id="IPR006664">
    <property type="entry name" value="OMP_bac"/>
</dbReference>
<evidence type="ECO:0000256" key="2">
    <source>
        <dbReference type="ARBA" id="ARBA00023136"/>
    </source>
</evidence>
<reference evidence="7 8" key="3">
    <citation type="submission" date="2022-01" db="EMBL/GenBank/DDBJ databases">
        <authorList>
            <person name="Zhou L.Y."/>
        </authorList>
    </citation>
    <scope>NUCLEOTIDE SEQUENCE [LARGE SCALE GENOMIC DNA]</scope>
    <source>
        <strain evidence="7 8">TLK-CK17</strain>
    </source>
</reference>